<dbReference type="EMBL" id="RBLG01000001">
    <property type="protein sequence ID" value="RKS55785.1"/>
    <property type="molecule type" value="Genomic_DNA"/>
</dbReference>
<dbReference type="AlphaFoldDB" id="A0A495PXB0"/>
<comment type="caution">
    <text evidence="2">The sequence shown here is derived from an EMBL/GenBank/DDBJ whole genome shotgun (WGS) entry which is preliminary data.</text>
</comment>
<dbReference type="OrthoDB" id="9792929at2"/>
<keyword evidence="2" id="KW-0687">Ribonucleoprotein</keyword>
<reference evidence="2 3" key="1">
    <citation type="submission" date="2018-10" db="EMBL/GenBank/DDBJ databases">
        <title>Genomic Encyclopedia of Archaeal and Bacterial Type Strains, Phase II (KMG-II): from individual species to whole genera.</title>
        <authorList>
            <person name="Goeker M."/>
        </authorList>
    </citation>
    <scope>NUCLEOTIDE SEQUENCE [LARGE SCALE GENOMIC DNA]</scope>
    <source>
        <strain evidence="2 3">DSM 19839</strain>
    </source>
</reference>
<protein>
    <submittedName>
        <fullName evidence="2">Ribosomal protein S18 acetylase RimI-like enzyme</fullName>
    </submittedName>
</protein>
<name>A0A495PXB0_9FLAO</name>
<gene>
    <name evidence="2" type="ORF">BC962_0755</name>
</gene>
<dbReference type="RefSeq" id="WP_121344547.1">
    <property type="nucleotide sequence ID" value="NZ_RBLG01000001.1"/>
</dbReference>
<accession>A0A495PXB0</accession>
<keyword evidence="2" id="KW-0689">Ribosomal protein</keyword>
<dbReference type="Pfam" id="PF00583">
    <property type="entry name" value="Acetyltransf_1"/>
    <property type="match status" value="1"/>
</dbReference>
<dbReference type="GO" id="GO:0016747">
    <property type="term" value="F:acyltransferase activity, transferring groups other than amino-acyl groups"/>
    <property type="evidence" value="ECO:0007669"/>
    <property type="project" value="InterPro"/>
</dbReference>
<dbReference type="CDD" id="cd04301">
    <property type="entry name" value="NAT_SF"/>
    <property type="match status" value="1"/>
</dbReference>
<feature type="domain" description="N-acetyltransferase" evidence="1">
    <location>
        <begin position="1"/>
        <end position="148"/>
    </location>
</feature>
<evidence type="ECO:0000259" key="1">
    <source>
        <dbReference type="PROSITE" id="PS51186"/>
    </source>
</evidence>
<evidence type="ECO:0000313" key="3">
    <source>
        <dbReference type="Proteomes" id="UP000276282"/>
    </source>
</evidence>
<evidence type="ECO:0000313" key="2">
    <source>
        <dbReference type="EMBL" id="RKS55785.1"/>
    </source>
</evidence>
<dbReference type="GO" id="GO:0005840">
    <property type="term" value="C:ribosome"/>
    <property type="evidence" value="ECO:0007669"/>
    <property type="project" value="UniProtKB-KW"/>
</dbReference>
<dbReference type="InterPro" id="IPR016181">
    <property type="entry name" value="Acyl_CoA_acyltransferase"/>
</dbReference>
<sequence length="148" mass="17263">MKIREAIPDDLKEISLLFDAYRVFYKQSSNILGAKDFISDRLSLKDSKIYVAEEKNKLFGFVQLYPRFSSTQLKRTWLLNDLFVSLEARGQQLGVRLIERAKVLAVTTNSVGLMLETEKTNTIGNNLYPKVDFLLDELHNFYYWDVKK</sequence>
<organism evidence="2 3">
    <name type="scientific">Gillisia mitskevichiae</name>
    <dbReference type="NCBI Taxonomy" id="270921"/>
    <lineage>
        <taxon>Bacteria</taxon>
        <taxon>Pseudomonadati</taxon>
        <taxon>Bacteroidota</taxon>
        <taxon>Flavobacteriia</taxon>
        <taxon>Flavobacteriales</taxon>
        <taxon>Flavobacteriaceae</taxon>
        <taxon>Gillisia</taxon>
    </lineage>
</organism>
<keyword evidence="3" id="KW-1185">Reference proteome</keyword>
<dbReference type="PROSITE" id="PS51186">
    <property type="entry name" value="GNAT"/>
    <property type="match status" value="1"/>
</dbReference>
<dbReference type="Proteomes" id="UP000276282">
    <property type="component" value="Unassembled WGS sequence"/>
</dbReference>
<dbReference type="InterPro" id="IPR000182">
    <property type="entry name" value="GNAT_dom"/>
</dbReference>
<dbReference type="Gene3D" id="3.40.630.30">
    <property type="match status" value="1"/>
</dbReference>
<proteinExistence type="predicted"/>
<dbReference type="SUPFAM" id="SSF55729">
    <property type="entry name" value="Acyl-CoA N-acyltransferases (Nat)"/>
    <property type="match status" value="1"/>
</dbReference>